<comment type="caution">
    <text evidence="2">The sequence shown here is derived from an EMBL/GenBank/DDBJ whole genome shotgun (WGS) entry which is preliminary data.</text>
</comment>
<dbReference type="AlphaFoldDB" id="A0A3M7TW65"/>
<dbReference type="Proteomes" id="UP000278746">
    <property type="component" value="Unassembled WGS sequence"/>
</dbReference>
<sequence>MKNNKTALMISILVLTGFPVFFLFVSLFTGQWSYLAWSIPPSFLAGFTGLMVTLNQIKKSTQ</sequence>
<accession>A0A3M7TW65</accession>
<feature type="transmembrane region" description="Helical" evidence="1">
    <location>
        <begin position="7"/>
        <end position="28"/>
    </location>
</feature>
<organism evidence="2 3">
    <name type="scientific">Alteribacter keqinensis</name>
    <dbReference type="NCBI Taxonomy" id="2483800"/>
    <lineage>
        <taxon>Bacteria</taxon>
        <taxon>Bacillati</taxon>
        <taxon>Bacillota</taxon>
        <taxon>Bacilli</taxon>
        <taxon>Bacillales</taxon>
        <taxon>Bacillaceae</taxon>
        <taxon>Alteribacter</taxon>
    </lineage>
</organism>
<keyword evidence="1" id="KW-0472">Membrane</keyword>
<feature type="transmembrane region" description="Helical" evidence="1">
    <location>
        <begin position="34"/>
        <end position="54"/>
    </location>
</feature>
<keyword evidence="3" id="KW-1185">Reference proteome</keyword>
<evidence type="ECO:0000256" key="1">
    <source>
        <dbReference type="SAM" id="Phobius"/>
    </source>
</evidence>
<keyword evidence="1" id="KW-1133">Transmembrane helix</keyword>
<gene>
    <name evidence="2" type="ORF">EBO34_08250</name>
</gene>
<evidence type="ECO:0000313" key="3">
    <source>
        <dbReference type="Proteomes" id="UP000278746"/>
    </source>
</evidence>
<name>A0A3M7TW65_9BACI</name>
<reference evidence="2 3" key="1">
    <citation type="submission" date="2018-10" db="EMBL/GenBank/DDBJ databases">
        <title>Bacillus Keqinensis sp. nov., a moderately halophilic bacterium isolated from a saline-alkaline lake.</title>
        <authorList>
            <person name="Wang H."/>
        </authorList>
    </citation>
    <scope>NUCLEOTIDE SEQUENCE [LARGE SCALE GENOMIC DNA]</scope>
    <source>
        <strain evidence="2 3">KQ-3</strain>
    </source>
</reference>
<dbReference type="OrthoDB" id="2897504at2"/>
<proteinExistence type="predicted"/>
<protein>
    <submittedName>
        <fullName evidence="2">Uncharacterized protein</fullName>
    </submittedName>
</protein>
<evidence type="ECO:0000313" key="2">
    <source>
        <dbReference type="EMBL" id="RNA69910.1"/>
    </source>
</evidence>
<keyword evidence="1" id="KW-0812">Transmembrane</keyword>
<dbReference type="EMBL" id="RHIB01000001">
    <property type="protein sequence ID" value="RNA69910.1"/>
    <property type="molecule type" value="Genomic_DNA"/>
</dbReference>